<accession>A0A941ZZK3</accession>
<dbReference type="PANTHER" id="PTHR30005">
    <property type="entry name" value="EXOPOLYPHOSPHATASE"/>
    <property type="match status" value="1"/>
</dbReference>
<dbReference type="AlphaFoldDB" id="A0A941ZZK3"/>
<feature type="domain" description="Ppx/GppA phosphatase N-terminal" evidence="1">
    <location>
        <begin position="21"/>
        <end position="299"/>
    </location>
</feature>
<name>A0A941ZZK3_9BACT</name>
<protein>
    <submittedName>
        <fullName evidence="2">Exopolyphosphatase 2</fullName>
    </submittedName>
</protein>
<comment type="caution">
    <text evidence="2">The sequence shown here is derived from an EMBL/GenBank/DDBJ whole genome shotgun (WGS) entry which is preliminary data.</text>
</comment>
<dbReference type="Gene3D" id="3.30.420.150">
    <property type="entry name" value="Exopolyphosphatase. Domain 2"/>
    <property type="match status" value="1"/>
</dbReference>
<dbReference type="InterPro" id="IPR043129">
    <property type="entry name" value="ATPase_NBD"/>
</dbReference>
<evidence type="ECO:0000313" key="3">
    <source>
        <dbReference type="Proteomes" id="UP000722750"/>
    </source>
</evidence>
<organism evidence="2 3">
    <name type="scientific">Candidatus Scalindua arabica</name>
    <dbReference type="NCBI Taxonomy" id="1127984"/>
    <lineage>
        <taxon>Bacteria</taxon>
        <taxon>Pseudomonadati</taxon>
        <taxon>Planctomycetota</taxon>
        <taxon>Candidatus Brocadiia</taxon>
        <taxon>Candidatus Brocadiales</taxon>
        <taxon>Candidatus Scalinduaceae</taxon>
        <taxon>Candidatus Scalindua</taxon>
    </lineage>
</organism>
<dbReference type="InterPro" id="IPR003695">
    <property type="entry name" value="Ppx_GppA_N"/>
</dbReference>
<gene>
    <name evidence="2" type="ORF">MAG551_01066</name>
</gene>
<dbReference type="Proteomes" id="UP000722750">
    <property type="component" value="Unassembled WGS sequence"/>
</dbReference>
<dbReference type="Pfam" id="PF02541">
    <property type="entry name" value="Ppx-GppA"/>
    <property type="match status" value="1"/>
</dbReference>
<dbReference type="CDD" id="cd24054">
    <property type="entry name" value="ASKHA_NBD_AaPPX-GppA_MtPPX2-like"/>
    <property type="match status" value="1"/>
</dbReference>
<reference evidence="2" key="1">
    <citation type="journal article" date="2021" name="ISME J.">
        <title>Fine-scale metabolic discontinuity in a stratified prokaryote microbiome of a Red Sea deep halocline.</title>
        <authorList>
            <person name="Michoud G."/>
            <person name="Ngugi D.K."/>
            <person name="Barozzi A."/>
            <person name="Merlino G."/>
            <person name="Calleja M.L."/>
            <person name="Delgado-Huertas A."/>
            <person name="Moran X.A.G."/>
            <person name="Daffonchio D."/>
        </authorList>
    </citation>
    <scope>NUCLEOTIDE SEQUENCE</scope>
    <source>
        <strain evidence="2">SuakinDeep_MAG55_1</strain>
    </source>
</reference>
<dbReference type="GO" id="GO:0016462">
    <property type="term" value="F:pyrophosphatase activity"/>
    <property type="evidence" value="ECO:0007669"/>
    <property type="project" value="TreeGrafter"/>
</dbReference>
<proteinExistence type="predicted"/>
<evidence type="ECO:0000259" key="1">
    <source>
        <dbReference type="Pfam" id="PF02541"/>
    </source>
</evidence>
<dbReference type="Gene3D" id="3.30.420.40">
    <property type="match status" value="1"/>
</dbReference>
<evidence type="ECO:0000313" key="2">
    <source>
        <dbReference type="EMBL" id="MBS1258013.1"/>
    </source>
</evidence>
<dbReference type="SUPFAM" id="SSF53067">
    <property type="entry name" value="Actin-like ATPase domain"/>
    <property type="match status" value="2"/>
</dbReference>
<sequence>MLRASIDLGTNTCLMLLAEVESGQIKKVSGDYARIIRLGEGVDKTGSLQPEAIERTFECLSEYYKIISEAGILSGDVVCVATSHARDASNGEAFFDKVEEKFGLRFRVLSGKDEARLSFIGSLLPGMDPSHYAVLDVGGGSTEFVTAEADRSVDLGSVRFTERYLKSDPVTDEEFVECLDKIDNKLEELAGWRSSIPADMQMLAVAGTATTLATWHLEQETFNAAEVERVHLSKGNLQQMVEDLKSMTVAERREQVGIEPKRADVLLAGAMIMWRTMEKLRFPICSISSRGLRYGVLMDLGFTI</sequence>
<dbReference type="PANTHER" id="PTHR30005:SF0">
    <property type="entry name" value="RETROGRADE REGULATION PROTEIN 2"/>
    <property type="match status" value="1"/>
</dbReference>
<dbReference type="EMBL" id="JAANXD010000044">
    <property type="protein sequence ID" value="MBS1258013.1"/>
    <property type="molecule type" value="Genomic_DNA"/>
</dbReference>
<dbReference type="InterPro" id="IPR050273">
    <property type="entry name" value="GppA/Ppx_hydrolase"/>
</dbReference>